<organism evidence="7 8">
    <name type="scientific">Rattus norvegicus</name>
    <name type="common">Rat</name>
    <dbReference type="NCBI Taxonomy" id="10116"/>
    <lineage>
        <taxon>Eukaryota</taxon>
        <taxon>Metazoa</taxon>
        <taxon>Chordata</taxon>
        <taxon>Craniata</taxon>
        <taxon>Vertebrata</taxon>
        <taxon>Euteleostomi</taxon>
        <taxon>Mammalia</taxon>
        <taxon>Eutheria</taxon>
        <taxon>Euarchontoglires</taxon>
        <taxon>Glires</taxon>
        <taxon>Rodentia</taxon>
        <taxon>Myomorpha</taxon>
        <taxon>Muroidea</taxon>
        <taxon>Muridae</taxon>
        <taxon>Murinae</taxon>
        <taxon>Rattus</taxon>
    </lineage>
</organism>
<evidence type="ECO:0000256" key="3">
    <source>
        <dbReference type="ARBA" id="ARBA00023163"/>
    </source>
</evidence>
<dbReference type="GO" id="GO:0003700">
    <property type="term" value="F:DNA-binding transcription factor activity"/>
    <property type="evidence" value="ECO:0007669"/>
    <property type="project" value="InterPro"/>
</dbReference>
<comment type="subcellular location">
    <subcellularLocation>
        <location evidence="1">Nucleus</location>
    </subcellularLocation>
</comment>
<dbReference type="InterPro" id="IPR050937">
    <property type="entry name" value="TEC1_TEAD_TF"/>
</dbReference>
<protein>
    <submittedName>
        <fullName evidence="7">RCG30030, isoform CRA_c</fullName>
    </submittedName>
</protein>
<dbReference type="PROSITE" id="PS00554">
    <property type="entry name" value="TEA_1"/>
    <property type="match status" value="1"/>
</dbReference>
<feature type="DNA-binding region" description="TEA" evidence="5">
    <location>
        <begin position="1"/>
        <end position="39"/>
    </location>
</feature>
<dbReference type="AlphaFoldDB" id="A6IM00"/>
<dbReference type="PANTHER" id="PTHR11834:SF2">
    <property type="entry name" value="TRANSCRIPTIONAL ENHANCER FACTOR TEF-3"/>
    <property type="match status" value="1"/>
</dbReference>
<dbReference type="PRINTS" id="PR00065">
    <property type="entry name" value="TEADOMAIN"/>
</dbReference>
<evidence type="ECO:0000256" key="2">
    <source>
        <dbReference type="ARBA" id="ARBA00023015"/>
    </source>
</evidence>
<dbReference type="InterPro" id="IPR038096">
    <property type="entry name" value="TEA/ATTS_sf"/>
</dbReference>
<dbReference type="PROSITE" id="PS51088">
    <property type="entry name" value="TEA_2"/>
    <property type="match status" value="1"/>
</dbReference>
<evidence type="ECO:0000313" key="7">
    <source>
        <dbReference type="EMBL" id="EDM01790.1"/>
    </source>
</evidence>
<accession>A6IM00</accession>
<reference evidence="7 8" key="1">
    <citation type="submission" date="2005-09" db="EMBL/GenBank/DDBJ databases">
        <authorList>
            <person name="Mural R.J."/>
            <person name="Li P.W."/>
            <person name="Adams M.D."/>
            <person name="Amanatides P.G."/>
            <person name="Baden-Tillson H."/>
            <person name="Barnstead M."/>
            <person name="Chin S.H."/>
            <person name="Dew I."/>
            <person name="Evans C.A."/>
            <person name="Ferriera S."/>
            <person name="Flanigan M."/>
            <person name="Fosler C."/>
            <person name="Glodek A."/>
            <person name="Gu Z."/>
            <person name="Holt R.A."/>
            <person name="Jennings D."/>
            <person name="Kraft C.L."/>
            <person name="Lu F."/>
            <person name="Nguyen T."/>
            <person name="Nusskern D.R."/>
            <person name="Pfannkoch C.M."/>
            <person name="Sitter C."/>
            <person name="Sutton G.G."/>
            <person name="Venter J.C."/>
            <person name="Wang Z."/>
            <person name="Woodage T."/>
            <person name="Zheng X.H."/>
            <person name="Zhong F."/>
        </authorList>
    </citation>
    <scope>NUCLEOTIDE SEQUENCE [LARGE SCALE GENOMIC DNA]</scope>
    <source>
        <strain>BN</strain>
        <strain evidence="8">Sprague-Dawley</strain>
    </source>
</reference>
<sequence length="129" mass="14105">MYGRNELIARYIKLRTGKTRTRKQVSSHIQVLARRKAREIQAKLKDQAAKNKALQSMAAMSSAQIVSATTFHSKMALARGPGYPAISGVSGAAQSKRPKQLSSSLLFCRCETFLSKHLRCPASAASARL</sequence>
<dbReference type="Pfam" id="PF01285">
    <property type="entry name" value="TEA"/>
    <property type="match status" value="1"/>
</dbReference>
<name>A6IM00_RAT</name>
<keyword evidence="3" id="KW-0804">Transcription</keyword>
<dbReference type="GO" id="GO:0005634">
    <property type="term" value="C:nucleus"/>
    <property type="evidence" value="ECO:0007669"/>
    <property type="project" value="UniProtKB-SubCell"/>
</dbReference>
<evidence type="ECO:0000256" key="5">
    <source>
        <dbReference type="PROSITE-ProRule" id="PRU00505"/>
    </source>
</evidence>
<evidence type="ECO:0000256" key="1">
    <source>
        <dbReference type="ARBA" id="ARBA00004123"/>
    </source>
</evidence>
<dbReference type="Gene3D" id="6.10.20.40">
    <property type="entry name" value="TEA/ATTS domain"/>
    <property type="match status" value="1"/>
</dbReference>
<gene>
    <name evidence="7" type="ORF">rCG_30030</name>
</gene>
<feature type="domain" description="TEA" evidence="6">
    <location>
        <begin position="1"/>
        <end position="39"/>
    </location>
</feature>
<proteinExistence type="predicted"/>
<evidence type="ECO:0000256" key="4">
    <source>
        <dbReference type="ARBA" id="ARBA00023242"/>
    </source>
</evidence>
<keyword evidence="2" id="KW-0805">Transcription regulation</keyword>
<keyword evidence="4" id="KW-0539">Nucleus</keyword>
<evidence type="ECO:0000313" key="8">
    <source>
        <dbReference type="Proteomes" id="UP000234681"/>
    </source>
</evidence>
<evidence type="ECO:0000259" key="6">
    <source>
        <dbReference type="PROSITE" id="PS51088"/>
    </source>
</evidence>
<dbReference type="PANTHER" id="PTHR11834">
    <property type="entry name" value="TRANSCRIPTIONAL ENHANCER FACTOR TEF RELATED"/>
    <property type="match status" value="1"/>
</dbReference>
<dbReference type="Proteomes" id="UP000234681">
    <property type="component" value="Chromosome 4"/>
</dbReference>
<dbReference type="InterPro" id="IPR000818">
    <property type="entry name" value="TEA/ATTS_dom"/>
</dbReference>
<dbReference type="EMBL" id="CH473964">
    <property type="protein sequence ID" value="EDM01790.1"/>
    <property type="molecule type" value="Genomic_DNA"/>
</dbReference>
<dbReference type="SMART" id="SM00426">
    <property type="entry name" value="TEA"/>
    <property type="match status" value="1"/>
</dbReference>